<dbReference type="EMBL" id="BAAAFD010000013">
    <property type="protein sequence ID" value="GAA0859670.1"/>
    <property type="molecule type" value="Genomic_DNA"/>
</dbReference>
<reference evidence="2" key="1">
    <citation type="journal article" date="2019" name="Int. J. Syst. Evol. Microbiol.">
        <title>The Global Catalogue of Microorganisms (GCM) 10K type strain sequencing project: providing services to taxonomists for standard genome sequencing and annotation.</title>
        <authorList>
            <consortium name="The Broad Institute Genomics Platform"/>
            <consortium name="The Broad Institute Genome Sequencing Center for Infectious Disease"/>
            <person name="Wu L."/>
            <person name="Ma J."/>
        </authorList>
    </citation>
    <scope>NUCLEOTIDE SEQUENCE [LARGE SCALE GENOMIC DNA]</scope>
    <source>
        <strain evidence="2">JCM 15896</strain>
    </source>
</reference>
<dbReference type="Proteomes" id="UP001500359">
    <property type="component" value="Unassembled WGS sequence"/>
</dbReference>
<name>A0ABN1LSK9_9ALTE</name>
<comment type="caution">
    <text evidence="1">The sequence shown here is derived from an EMBL/GenBank/DDBJ whole genome shotgun (WGS) entry which is preliminary data.</text>
</comment>
<sequence>MPEDAPIILLDGPSTSPEALYIQAALESAYQSLGYRVKYQKIPLARSFVEADAGRIDGLRARVGDVEKEFVNLIKIPVPLFEFEMVMLADRRKCGVCDYQWIEQVAVARGFRAFEYFQSKQSNPVKPIYVTHAQQAFNMVMEGKVSGAVMSGASVPKVYSAMSHHWIKTTLARLADYHFVHRKHEHLVPKLTQVLRQMQTSGELENLKRKFGMQQYYNVDQHTDFGVIKAVSASWHSFSDTPEATYFKILNTVYQGHSSGLDVNIVNWKRAKQTFYDGKADILVGAYDFEVDQRAIRSDIHLDYELPVTAFAKNDSDLKDWLSGSTKGTACYLLGYDFNSVLPESISSYEAPSIADCLRLLKAGRVDILLDYEIDLSPDFVVAHAKQQVLEGFPLFMVFQDTERGRQLRHYFEIRYRQLILDGKLEAIFPSKIDYRNANFVPKNYQKPQ</sequence>
<dbReference type="SUPFAM" id="SSF53850">
    <property type="entry name" value="Periplasmic binding protein-like II"/>
    <property type="match status" value="2"/>
</dbReference>
<protein>
    <recommendedName>
        <fullName evidence="3">Solute-binding protein family 3/N-terminal domain-containing protein</fullName>
    </recommendedName>
</protein>
<proteinExistence type="predicted"/>
<accession>A0ABN1LSK9</accession>
<evidence type="ECO:0000313" key="1">
    <source>
        <dbReference type="EMBL" id="GAA0859670.1"/>
    </source>
</evidence>
<organism evidence="1 2">
    <name type="scientific">Aliiglaciecola litoralis</name>
    <dbReference type="NCBI Taxonomy" id="582857"/>
    <lineage>
        <taxon>Bacteria</taxon>
        <taxon>Pseudomonadati</taxon>
        <taxon>Pseudomonadota</taxon>
        <taxon>Gammaproteobacteria</taxon>
        <taxon>Alteromonadales</taxon>
        <taxon>Alteromonadaceae</taxon>
        <taxon>Aliiglaciecola</taxon>
    </lineage>
</organism>
<evidence type="ECO:0000313" key="2">
    <source>
        <dbReference type="Proteomes" id="UP001500359"/>
    </source>
</evidence>
<evidence type="ECO:0008006" key="3">
    <source>
        <dbReference type="Google" id="ProtNLM"/>
    </source>
</evidence>
<gene>
    <name evidence="1" type="ORF">GCM10009114_34010</name>
</gene>
<dbReference type="Gene3D" id="3.40.190.10">
    <property type="entry name" value="Periplasmic binding protein-like II"/>
    <property type="match status" value="2"/>
</dbReference>
<keyword evidence="2" id="KW-1185">Reference proteome</keyword>